<feature type="compositionally biased region" description="Low complexity" evidence="1">
    <location>
        <begin position="235"/>
        <end position="247"/>
    </location>
</feature>
<feature type="compositionally biased region" description="Low complexity" evidence="1">
    <location>
        <begin position="32"/>
        <end position="47"/>
    </location>
</feature>
<evidence type="ECO:0000256" key="1">
    <source>
        <dbReference type="SAM" id="MobiDB-lite"/>
    </source>
</evidence>
<reference evidence="2 3" key="1">
    <citation type="journal article" date="2020" name="BMC Genomics">
        <title>Correction to: Identification and distribution of gene clusters required for synthesis of sphingolipid metabolism inhibitors in diverse species of the filamentous fungus Fusarium.</title>
        <authorList>
            <person name="Kim H.S."/>
            <person name="Lohmar J.M."/>
            <person name="Busman M."/>
            <person name="Brown D.W."/>
            <person name="Naumann T.A."/>
            <person name="Divon H.H."/>
            <person name="Lysoe E."/>
            <person name="Uhlig S."/>
            <person name="Proctor R.H."/>
        </authorList>
    </citation>
    <scope>NUCLEOTIDE SEQUENCE [LARGE SCALE GENOMIC DNA]</scope>
    <source>
        <strain evidence="2 3">NRRL 25214</strain>
    </source>
</reference>
<feature type="region of interest" description="Disordered" evidence="1">
    <location>
        <begin position="13"/>
        <end position="59"/>
    </location>
</feature>
<feature type="compositionally biased region" description="Low complexity" evidence="1">
    <location>
        <begin position="208"/>
        <end position="224"/>
    </location>
</feature>
<feature type="compositionally biased region" description="Low complexity" evidence="1">
    <location>
        <begin position="125"/>
        <end position="174"/>
    </location>
</feature>
<protein>
    <submittedName>
        <fullName evidence="2">Uncharacterized protein</fullName>
    </submittedName>
</protein>
<feature type="compositionally biased region" description="Polar residues" evidence="1">
    <location>
        <begin position="482"/>
        <end position="493"/>
    </location>
</feature>
<feature type="compositionally biased region" description="Low complexity" evidence="1">
    <location>
        <begin position="295"/>
        <end position="324"/>
    </location>
</feature>
<feature type="compositionally biased region" description="Acidic residues" evidence="1">
    <location>
        <begin position="403"/>
        <end position="416"/>
    </location>
</feature>
<comment type="caution">
    <text evidence="2">The sequence shown here is derived from an EMBL/GenBank/DDBJ whole genome shotgun (WGS) entry which is preliminary data.</text>
</comment>
<evidence type="ECO:0000313" key="2">
    <source>
        <dbReference type="EMBL" id="KAF5241010.1"/>
    </source>
</evidence>
<feature type="compositionally biased region" description="Low complexity" evidence="1">
    <location>
        <begin position="607"/>
        <end position="616"/>
    </location>
</feature>
<sequence length="801" mass="83238">MLGWDSEEFKPFVVFSQSQPLTPPPPPPPPTTTTTTTTTTTKSSLRLTRARSRLNDAPPLMAKLESDRHCRGLSLVADPDPLPFNDVVQRLGGTANIANTERRIRLKLNYAARPSAAGPSNQGQPSGSNTAATSSSSSSATTSAAAIATPSPSPSPSTSSSSSSSSSSGRSAPTDQNESAAPRRGVIKVNTRNGAAYREAHASGQNQPASSSSGHASSSPAAGPSGQGRHLGTGSSSSSELSSLPLTSPSPLPALPSDQDEHSNSGSSSGSSSPSSSPSAEIVAPGTTMLSAAGPSNAIPSSSTGSGSGSNSDTESSSPSSPARTSPPPNHPSPDTIKVDVFIATGHEQPSSDEYESDGDGCSGDPPRDGSEDESSGSGGSSGYEPSEETDDDTVFTGSESSSDSEGDDENDDDASEGPCSGPSGFPGPPGPPGSLGVLIADGSPSAQEYPSGYEGDDEYNSGPAADGPTIVRDDTGAWAMLSNTSGSRNRSTCLAGFDSPRLDGRSRRPSRPADIGVPLIDYSGYDAQVGCEEDGSPDCAEFIGPLRSSFPTSVQPIGRLDTPPPHPGGVVGKRKRSRDYDEDASSAGIKRVRSLSPRMVVETSTATITTTRSASEPWQPMAWTSNSPASDEPSPLSNEPVAYAMIATPVDDLTSGELSPPIWPSFDPEIPGMHGSGLRARRHYDWYEQLHSVGHECYKVHPCTHNLGGGCHECHSDWQEDWARFFKAEELLHEAAADPERYLRETGLDMREGFMGALLQGASWEVVAPHLQPPAGGRLRVHPMRLAKHRLILAQSAAQV</sequence>
<dbReference type="AlphaFoldDB" id="A0A8H5DYZ5"/>
<keyword evidence="3" id="KW-1185">Reference proteome</keyword>
<feature type="region of interest" description="Disordered" evidence="1">
    <location>
        <begin position="607"/>
        <end position="637"/>
    </location>
</feature>
<gene>
    <name evidence="2" type="ORF">FANTH_9336</name>
</gene>
<name>A0A8H5DYZ5_9HYPO</name>
<dbReference type="EMBL" id="JABEVY010000239">
    <property type="protein sequence ID" value="KAF5241010.1"/>
    <property type="molecule type" value="Genomic_DNA"/>
</dbReference>
<accession>A0A8H5DYZ5</accession>
<feature type="region of interest" description="Disordered" evidence="1">
    <location>
        <begin position="114"/>
        <end position="518"/>
    </location>
</feature>
<evidence type="ECO:0000313" key="3">
    <source>
        <dbReference type="Proteomes" id="UP000573603"/>
    </source>
</evidence>
<proteinExistence type="predicted"/>
<feature type="compositionally biased region" description="Pro residues" evidence="1">
    <location>
        <begin position="21"/>
        <end position="31"/>
    </location>
</feature>
<feature type="region of interest" description="Disordered" evidence="1">
    <location>
        <begin position="555"/>
        <end position="587"/>
    </location>
</feature>
<organism evidence="2 3">
    <name type="scientific">Fusarium anthophilum</name>
    <dbReference type="NCBI Taxonomy" id="48485"/>
    <lineage>
        <taxon>Eukaryota</taxon>
        <taxon>Fungi</taxon>
        <taxon>Dikarya</taxon>
        <taxon>Ascomycota</taxon>
        <taxon>Pezizomycotina</taxon>
        <taxon>Sordariomycetes</taxon>
        <taxon>Hypocreomycetidae</taxon>
        <taxon>Hypocreales</taxon>
        <taxon>Nectriaceae</taxon>
        <taxon>Fusarium</taxon>
        <taxon>Fusarium fujikuroi species complex</taxon>
    </lineage>
</organism>
<dbReference type="Proteomes" id="UP000573603">
    <property type="component" value="Unassembled WGS sequence"/>
</dbReference>
<feature type="compositionally biased region" description="Low complexity" evidence="1">
    <location>
        <begin position="264"/>
        <end position="279"/>
    </location>
</feature>